<reference evidence="1" key="1">
    <citation type="submission" date="2019-08" db="EMBL/GenBank/DDBJ databases">
        <authorList>
            <person name="Kucharzyk K."/>
            <person name="Murdoch R.W."/>
            <person name="Higgins S."/>
            <person name="Loffler F."/>
        </authorList>
    </citation>
    <scope>NUCLEOTIDE SEQUENCE</scope>
</reference>
<comment type="caution">
    <text evidence="1">The sequence shown here is derived from an EMBL/GenBank/DDBJ whole genome shotgun (WGS) entry which is preliminary data.</text>
</comment>
<dbReference type="AlphaFoldDB" id="A0A645G092"/>
<protein>
    <submittedName>
        <fullName evidence="1">Uncharacterized protein</fullName>
    </submittedName>
</protein>
<accession>A0A645G092</accession>
<sequence>MPRREGMNRVGQSRDVLRFAGKHDFAVLVIAVEQWADADGVARGDEGVALVIIEDQRELRVQHREHIRPVTLIEG</sequence>
<organism evidence="1">
    <name type="scientific">bioreactor metagenome</name>
    <dbReference type="NCBI Taxonomy" id="1076179"/>
    <lineage>
        <taxon>unclassified sequences</taxon>
        <taxon>metagenomes</taxon>
        <taxon>ecological metagenomes</taxon>
    </lineage>
</organism>
<proteinExistence type="predicted"/>
<name>A0A645G092_9ZZZZ</name>
<gene>
    <name evidence="1" type="ORF">SDC9_164938</name>
</gene>
<dbReference type="EMBL" id="VSSQ01064751">
    <property type="protein sequence ID" value="MPN17583.1"/>
    <property type="molecule type" value="Genomic_DNA"/>
</dbReference>
<evidence type="ECO:0000313" key="1">
    <source>
        <dbReference type="EMBL" id="MPN17583.1"/>
    </source>
</evidence>